<evidence type="ECO:0000313" key="1">
    <source>
        <dbReference type="EMBL" id="SFE40401.1"/>
    </source>
</evidence>
<accession>A0A1I2A8W8</accession>
<dbReference type="OrthoDB" id="5571267at2"/>
<evidence type="ECO:0000313" key="2">
    <source>
        <dbReference type="Proteomes" id="UP000199645"/>
    </source>
</evidence>
<evidence type="ECO:0008006" key="3">
    <source>
        <dbReference type="Google" id="ProtNLM"/>
    </source>
</evidence>
<dbReference type="SUPFAM" id="SSF55729">
    <property type="entry name" value="Acyl-CoA N-acyltransferases (Nat)"/>
    <property type="match status" value="1"/>
</dbReference>
<dbReference type="STRING" id="35752.SAMN05421541_101581"/>
<keyword evidence="2" id="KW-1185">Reference proteome</keyword>
<name>A0A1I2A8W8_9ACTN</name>
<sequence length="290" mass="32832">MGRLMAVRVEPITTVDVPAVARFLHTNLNSRVPADAWERAVQVPWKAPAPNHGFLLRDEHGAVVGAYLAFYSERTIRGETRRFCNLGAWCVLPEQRFHSLKLLKALLKQEGYEFTDLSPSGNVVPMNTRLGFTFLDTATAVAPNLPWPAVPGRGRVSADPAVLERTLTGEDLQIYRDHAGTAAARHVVLTRGDRYCYVIFRTDRRKDLPFFASVLYVSDPGLFRAMRRRFQSHLLTRHGILAMLAELRVVGHRPALSRMLGTPRRKMFLSADLTERDIDYLYSELTCLSW</sequence>
<reference evidence="1 2" key="1">
    <citation type="submission" date="2016-10" db="EMBL/GenBank/DDBJ databases">
        <authorList>
            <person name="de Groot N.N."/>
        </authorList>
    </citation>
    <scope>NUCLEOTIDE SEQUENCE [LARGE SCALE GENOMIC DNA]</scope>
    <source>
        <strain evidence="1 2">DSM 43019</strain>
    </source>
</reference>
<protein>
    <recommendedName>
        <fullName evidence="3">N-acetyltransferase domain-containing protein</fullName>
    </recommendedName>
</protein>
<gene>
    <name evidence="1" type="ORF">SAMN05421541_101581</name>
</gene>
<organism evidence="1 2">
    <name type="scientific">Actinoplanes philippinensis</name>
    <dbReference type="NCBI Taxonomy" id="35752"/>
    <lineage>
        <taxon>Bacteria</taxon>
        <taxon>Bacillati</taxon>
        <taxon>Actinomycetota</taxon>
        <taxon>Actinomycetes</taxon>
        <taxon>Micromonosporales</taxon>
        <taxon>Micromonosporaceae</taxon>
        <taxon>Actinoplanes</taxon>
    </lineage>
</organism>
<dbReference type="Proteomes" id="UP000199645">
    <property type="component" value="Unassembled WGS sequence"/>
</dbReference>
<proteinExistence type="predicted"/>
<dbReference type="AlphaFoldDB" id="A0A1I2A8W8"/>
<dbReference type="Gene3D" id="3.40.630.30">
    <property type="match status" value="1"/>
</dbReference>
<dbReference type="InterPro" id="IPR016181">
    <property type="entry name" value="Acyl_CoA_acyltransferase"/>
</dbReference>
<dbReference type="EMBL" id="FONV01000001">
    <property type="protein sequence ID" value="SFE40401.1"/>
    <property type="molecule type" value="Genomic_DNA"/>
</dbReference>